<evidence type="ECO:0000256" key="1">
    <source>
        <dbReference type="SAM" id="MobiDB-lite"/>
    </source>
</evidence>
<reference evidence="2 3" key="1">
    <citation type="journal article" date="2018" name="Front. Plant Sci.">
        <title>Red Clover (Trifolium pratense) and Zigzag Clover (T. medium) - A Picture of Genomic Similarities and Differences.</title>
        <authorList>
            <person name="Dluhosova J."/>
            <person name="Istvanek J."/>
            <person name="Nedelnik J."/>
            <person name="Repkova J."/>
        </authorList>
    </citation>
    <scope>NUCLEOTIDE SEQUENCE [LARGE SCALE GENOMIC DNA]</scope>
    <source>
        <strain evidence="3">cv. 10/8</strain>
        <tissue evidence="2">Leaf</tissue>
    </source>
</reference>
<accession>A0A392P1G5</accession>
<evidence type="ECO:0000313" key="3">
    <source>
        <dbReference type="Proteomes" id="UP000265520"/>
    </source>
</evidence>
<feature type="region of interest" description="Disordered" evidence="1">
    <location>
        <begin position="1"/>
        <end position="25"/>
    </location>
</feature>
<name>A0A392P1G5_9FABA</name>
<keyword evidence="3" id="KW-1185">Reference proteome</keyword>
<evidence type="ECO:0000313" key="2">
    <source>
        <dbReference type="EMBL" id="MCI05554.1"/>
    </source>
</evidence>
<protein>
    <submittedName>
        <fullName evidence="2">TMV resistance protein N-like</fullName>
    </submittedName>
</protein>
<proteinExistence type="predicted"/>
<organism evidence="2 3">
    <name type="scientific">Trifolium medium</name>
    <dbReference type="NCBI Taxonomy" id="97028"/>
    <lineage>
        <taxon>Eukaryota</taxon>
        <taxon>Viridiplantae</taxon>
        <taxon>Streptophyta</taxon>
        <taxon>Embryophyta</taxon>
        <taxon>Tracheophyta</taxon>
        <taxon>Spermatophyta</taxon>
        <taxon>Magnoliopsida</taxon>
        <taxon>eudicotyledons</taxon>
        <taxon>Gunneridae</taxon>
        <taxon>Pentapetalae</taxon>
        <taxon>rosids</taxon>
        <taxon>fabids</taxon>
        <taxon>Fabales</taxon>
        <taxon>Fabaceae</taxon>
        <taxon>Papilionoideae</taxon>
        <taxon>50 kb inversion clade</taxon>
        <taxon>NPAAA clade</taxon>
        <taxon>Hologalegina</taxon>
        <taxon>IRL clade</taxon>
        <taxon>Trifolieae</taxon>
        <taxon>Trifolium</taxon>
    </lineage>
</organism>
<feature type="compositionally biased region" description="Basic and acidic residues" evidence="1">
    <location>
        <begin position="1"/>
        <end position="10"/>
    </location>
</feature>
<sequence>MHDLLQEMGRDIVFQESPNDPSKRSRLWSQEDIDHVLTKNKGTEAINSIDATSPWPQQPSLFIKSSSLERLSSENSATNNSTG</sequence>
<dbReference type="AlphaFoldDB" id="A0A392P1G5"/>
<dbReference type="Proteomes" id="UP000265520">
    <property type="component" value="Unassembled WGS sequence"/>
</dbReference>
<comment type="caution">
    <text evidence="2">The sequence shown here is derived from an EMBL/GenBank/DDBJ whole genome shotgun (WGS) entry which is preliminary data.</text>
</comment>
<dbReference type="EMBL" id="LXQA010059022">
    <property type="protein sequence ID" value="MCI05554.1"/>
    <property type="molecule type" value="Genomic_DNA"/>
</dbReference>